<name>A0A250XNB4_9CHLO</name>
<evidence type="ECO:0000256" key="1">
    <source>
        <dbReference type="ARBA" id="ARBA00006478"/>
    </source>
</evidence>
<dbReference type="EMBL" id="BEGY01000127">
    <property type="protein sequence ID" value="GAX84506.1"/>
    <property type="molecule type" value="Genomic_DNA"/>
</dbReference>
<protein>
    <recommendedName>
        <fullName evidence="5">Phosphoribosyltransferase domain-containing protein</fullName>
    </recommendedName>
</protein>
<dbReference type="GO" id="GO:0006015">
    <property type="term" value="P:5-phosphoribose 1-diphosphate biosynthetic process"/>
    <property type="evidence" value="ECO:0007669"/>
    <property type="project" value="TreeGrafter"/>
</dbReference>
<proteinExistence type="inferred from homology"/>
<dbReference type="PANTHER" id="PTHR10210:SF45">
    <property type="entry name" value="RIBOSE-PHOSPHATE PYROPHOSPHOKINASE 3, CHLOROPLASTIC"/>
    <property type="match status" value="1"/>
</dbReference>
<gene>
    <name evidence="3" type="ORF">CEUSTIGMA_g11926.t1</name>
</gene>
<sequence>MTLAQMFSYKKLIVATAASVAAALYLWRCIQEDRAADVSDLPPPALIGPLLRMLVVVFSVVYVVTFLVDNVLPRRMVESSPFASTPGQRGGTALLGAAMRHGPIIWDKYPDKSSRLTAPSNLTPDTHVFLVVIPTPETLGEVLMMTSYLVEKAGLVTVVIPFMPFATDEKAPTPGHVPTGLHSYQVFRMNGEKVRLIVGEPHTNHGLDSVGNRMNLMDHLMNFAAGHLFHKKDRNLIVVFPDEGSRDRYSYCVPSNASTVCMSKVRSSPDEIHHTGEFRVVPNGRPIHTVDFLIVDDIARTCSTLLSAIKELRTFFNIGESSSKFTLAVTHSVFAEEQHMDRLLTSREVHAYYTTDSNPDRVKALLARRAVLQDENPVEVHVWSCSNKIREEIELSIYNT</sequence>
<dbReference type="GO" id="GO:0002189">
    <property type="term" value="C:ribose phosphate diphosphokinase complex"/>
    <property type="evidence" value="ECO:0007669"/>
    <property type="project" value="TreeGrafter"/>
</dbReference>
<keyword evidence="2" id="KW-0812">Transmembrane</keyword>
<feature type="transmembrane region" description="Helical" evidence="2">
    <location>
        <begin position="12"/>
        <end position="30"/>
    </location>
</feature>
<dbReference type="Proteomes" id="UP000232323">
    <property type="component" value="Unassembled WGS sequence"/>
</dbReference>
<evidence type="ECO:0000256" key="2">
    <source>
        <dbReference type="SAM" id="Phobius"/>
    </source>
</evidence>
<dbReference type="CDD" id="cd06223">
    <property type="entry name" value="PRTases_typeI"/>
    <property type="match status" value="1"/>
</dbReference>
<dbReference type="Gene3D" id="3.40.50.2020">
    <property type="match status" value="2"/>
</dbReference>
<evidence type="ECO:0000313" key="4">
    <source>
        <dbReference type="Proteomes" id="UP000232323"/>
    </source>
</evidence>
<keyword evidence="4" id="KW-1185">Reference proteome</keyword>
<dbReference type="InterPro" id="IPR000836">
    <property type="entry name" value="PRTase_dom"/>
</dbReference>
<dbReference type="GO" id="GO:0006164">
    <property type="term" value="P:purine nucleotide biosynthetic process"/>
    <property type="evidence" value="ECO:0007669"/>
    <property type="project" value="TreeGrafter"/>
</dbReference>
<keyword evidence="2" id="KW-0472">Membrane</keyword>
<dbReference type="PANTHER" id="PTHR10210">
    <property type="entry name" value="RIBOSE-PHOSPHATE DIPHOSPHOKINASE FAMILY MEMBER"/>
    <property type="match status" value="1"/>
</dbReference>
<dbReference type="GO" id="GO:0005737">
    <property type="term" value="C:cytoplasm"/>
    <property type="evidence" value="ECO:0007669"/>
    <property type="project" value="TreeGrafter"/>
</dbReference>
<evidence type="ECO:0000313" key="3">
    <source>
        <dbReference type="EMBL" id="GAX84506.1"/>
    </source>
</evidence>
<accession>A0A250XNB4</accession>
<organism evidence="3 4">
    <name type="scientific">Chlamydomonas eustigma</name>
    <dbReference type="NCBI Taxonomy" id="1157962"/>
    <lineage>
        <taxon>Eukaryota</taxon>
        <taxon>Viridiplantae</taxon>
        <taxon>Chlorophyta</taxon>
        <taxon>core chlorophytes</taxon>
        <taxon>Chlorophyceae</taxon>
        <taxon>CS clade</taxon>
        <taxon>Chlamydomonadales</taxon>
        <taxon>Chlamydomonadaceae</taxon>
        <taxon>Chlamydomonas</taxon>
    </lineage>
</organism>
<dbReference type="InterPro" id="IPR029057">
    <property type="entry name" value="PRTase-like"/>
</dbReference>
<dbReference type="InterPro" id="IPR005946">
    <property type="entry name" value="Rib-P_diPkinase"/>
</dbReference>
<evidence type="ECO:0008006" key="5">
    <source>
        <dbReference type="Google" id="ProtNLM"/>
    </source>
</evidence>
<reference evidence="3 4" key="1">
    <citation type="submission" date="2017-08" db="EMBL/GenBank/DDBJ databases">
        <title>Acidophilic green algal genome provides insights into adaptation to an acidic environment.</title>
        <authorList>
            <person name="Hirooka S."/>
            <person name="Hirose Y."/>
            <person name="Kanesaki Y."/>
            <person name="Higuchi S."/>
            <person name="Fujiwara T."/>
            <person name="Onuma R."/>
            <person name="Era A."/>
            <person name="Ohbayashi R."/>
            <person name="Uzuka A."/>
            <person name="Nozaki H."/>
            <person name="Yoshikawa H."/>
            <person name="Miyagishima S.Y."/>
        </authorList>
    </citation>
    <scope>NUCLEOTIDE SEQUENCE [LARGE SCALE GENOMIC DNA]</scope>
    <source>
        <strain evidence="3 4">NIES-2499</strain>
    </source>
</reference>
<comment type="caution">
    <text evidence="3">The sequence shown here is derived from an EMBL/GenBank/DDBJ whole genome shotgun (WGS) entry which is preliminary data.</text>
</comment>
<comment type="similarity">
    <text evidence="1">Belongs to the ribose-phosphate pyrophosphokinase family.</text>
</comment>
<dbReference type="SUPFAM" id="SSF53271">
    <property type="entry name" value="PRTase-like"/>
    <property type="match status" value="1"/>
</dbReference>
<dbReference type="GO" id="GO:0000287">
    <property type="term" value="F:magnesium ion binding"/>
    <property type="evidence" value="ECO:0007669"/>
    <property type="project" value="InterPro"/>
</dbReference>
<dbReference type="AlphaFoldDB" id="A0A250XNB4"/>
<keyword evidence="2" id="KW-1133">Transmembrane helix</keyword>
<feature type="transmembrane region" description="Helical" evidence="2">
    <location>
        <begin position="50"/>
        <end position="72"/>
    </location>
</feature>